<dbReference type="EMBL" id="BOPD01000019">
    <property type="protein sequence ID" value="GIJ34178.1"/>
    <property type="molecule type" value="Genomic_DNA"/>
</dbReference>
<reference evidence="2" key="1">
    <citation type="submission" date="2021-01" db="EMBL/GenBank/DDBJ databases">
        <title>Whole genome shotgun sequence of Verrucosispora sediminis NBRC 107745.</title>
        <authorList>
            <person name="Komaki H."/>
            <person name="Tamura T."/>
        </authorList>
    </citation>
    <scope>NUCLEOTIDE SEQUENCE</scope>
    <source>
        <strain evidence="2">NBRC 107745</strain>
    </source>
</reference>
<protein>
    <recommendedName>
        <fullName evidence="1">DNA-binding phage zinc finger domain-containing protein</fullName>
    </recommendedName>
</protein>
<evidence type="ECO:0000259" key="1">
    <source>
        <dbReference type="Pfam" id="PF24623"/>
    </source>
</evidence>
<evidence type="ECO:0000313" key="2">
    <source>
        <dbReference type="EMBL" id="GIJ34178.1"/>
    </source>
</evidence>
<dbReference type="Pfam" id="PF24623">
    <property type="entry name" value="Phage_zn_bind_8"/>
    <property type="match status" value="1"/>
</dbReference>
<gene>
    <name evidence="2" type="ORF">Vse01_33260</name>
</gene>
<sequence length="108" mass="11683">MRIDVDEPDARDLFWEGMRDVADAAARHQDQALYQAIVKIGRAALAQGIEVVSSGGLFLQCPICDALPGQRCVNVAGHPLGDRACHPERVELSAKAFKGEVPIPPPLR</sequence>
<comment type="caution">
    <text evidence="2">The sequence shown here is derived from an EMBL/GenBank/DDBJ whole genome shotgun (WGS) entry which is preliminary data.</text>
</comment>
<dbReference type="Proteomes" id="UP000607311">
    <property type="component" value="Unassembled WGS sequence"/>
</dbReference>
<keyword evidence="3" id="KW-1185">Reference proteome</keyword>
<proteinExistence type="predicted"/>
<dbReference type="RefSeq" id="WP_093409990.1">
    <property type="nucleotide sequence ID" value="NZ_BOPD01000019.1"/>
</dbReference>
<dbReference type="InterPro" id="IPR056911">
    <property type="entry name" value="Phage_Znf_bind_put"/>
</dbReference>
<dbReference type="AlphaFoldDB" id="A0A9W5UTY6"/>
<dbReference type="OrthoDB" id="3391586at2"/>
<organism evidence="2 3">
    <name type="scientific">Micromonospora sediminimaris</name>
    <dbReference type="NCBI Taxonomy" id="547162"/>
    <lineage>
        <taxon>Bacteria</taxon>
        <taxon>Bacillati</taxon>
        <taxon>Actinomycetota</taxon>
        <taxon>Actinomycetes</taxon>
        <taxon>Micromonosporales</taxon>
        <taxon>Micromonosporaceae</taxon>
        <taxon>Micromonospora</taxon>
    </lineage>
</organism>
<evidence type="ECO:0000313" key="3">
    <source>
        <dbReference type="Proteomes" id="UP000607311"/>
    </source>
</evidence>
<accession>A0A9W5UTY6</accession>
<feature type="domain" description="DNA-binding phage zinc finger" evidence="1">
    <location>
        <begin position="40"/>
        <end position="94"/>
    </location>
</feature>
<name>A0A9W5UTY6_9ACTN</name>